<reference evidence="2" key="1">
    <citation type="submission" date="2019-04" db="EMBL/GenBank/DDBJ databases">
        <title>Evolution of Biomass-Degrading Anaerobic Consortia Revealed by Metagenomics.</title>
        <authorList>
            <person name="Peng X."/>
        </authorList>
    </citation>
    <scope>NUCLEOTIDE SEQUENCE</scope>
    <source>
        <strain evidence="2">SIG14</strain>
    </source>
</reference>
<dbReference type="AlphaFoldDB" id="A0A8T3VYQ5"/>
<dbReference type="EMBL" id="SUTG01000046">
    <property type="protein sequence ID" value="MBE6513086.1"/>
    <property type="molecule type" value="Genomic_DNA"/>
</dbReference>
<evidence type="ECO:0000313" key="3">
    <source>
        <dbReference type="Proteomes" id="UP000732619"/>
    </source>
</evidence>
<dbReference type="Proteomes" id="UP000732619">
    <property type="component" value="Unassembled WGS sequence"/>
</dbReference>
<keyword evidence="1" id="KW-0472">Membrane</keyword>
<protein>
    <submittedName>
        <fullName evidence="2">Uncharacterized protein</fullName>
    </submittedName>
</protein>
<name>A0A8T3VYQ5_METOL</name>
<organism evidence="2 3">
    <name type="scientific">Methanobrevibacter olleyae</name>
    <dbReference type="NCBI Taxonomy" id="294671"/>
    <lineage>
        <taxon>Archaea</taxon>
        <taxon>Methanobacteriati</taxon>
        <taxon>Methanobacteriota</taxon>
        <taxon>Methanomada group</taxon>
        <taxon>Methanobacteria</taxon>
        <taxon>Methanobacteriales</taxon>
        <taxon>Methanobacteriaceae</taxon>
        <taxon>Methanobrevibacter</taxon>
    </lineage>
</organism>
<feature type="transmembrane region" description="Helical" evidence="1">
    <location>
        <begin position="47"/>
        <end position="64"/>
    </location>
</feature>
<feature type="transmembrane region" description="Helical" evidence="1">
    <location>
        <begin position="12"/>
        <end position="35"/>
    </location>
</feature>
<comment type="caution">
    <text evidence="2">The sequence shown here is derived from an EMBL/GenBank/DDBJ whole genome shotgun (WGS) entry which is preliminary data.</text>
</comment>
<evidence type="ECO:0000256" key="1">
    <source>
        <dbReference type="SAM" id="Phobius"/>
    </source>
</evidence>
<keyword evidence="1" id="KW-0812">Transmembrane</keyword>
<proteinExistence type="predicted"/>
<sequence>MLDFIKGLWNPVAFWISLMMSIIMPIIFGVIPFYLSGNGISIENCLILWPLRWLVAYLLINTFVRDTGLKLAAKVFKFDPGY</sequence>
<keyword evidence="1" id="KW-1133">Transmembrane helix</keyword>
<gene>
    <name evidence="2" type="ORF">E7Z75_08110</name>
</gene>
<accession>A0A8T3VYQ5</accession>
<evidence type="ECO:0000313" key="2">
    <source>
        <dbReference type="EMBL" id="MBE6513086.1"/>
    </source>
</evidence>